<proteinExistence type="predicted"/>
<feature type="region of interest" description="Disordered" evidence="1">
    <location>
        <begin position="1"/>
        <end position="238"/>
    </location>
</feature>
<feature type="region of interest" description="Disordered" evidence="1">
    <location>
        <begin position="261"/>
        <end position="332"/>
    </location>
</feature>
<feature type="transmembrane region" description="Helical" evidence="2">
    <location>
        <begin position="342"/>
        <end position="366"/>
    </location>
</feature>
<keyword evidence="2" id="KW-0812">Transmembrane</keyword>
<keyword evidence="4" id="KW-1185">Reference proteome</keyword>
<feature type="compositionally biased region" description="Low complexity" evidence="1">
    <location>
        <begin position="54"/>
        <end position="65"/>
    </location>
</feature>
<gene>
    <name evidence="3" type="ORF">CFK39_00470</name>
</gene>
<feature type="compositionally biased region" description="Pro residues" evidence="1">
    <location>
        <begin position="19"/>
        <end position="31"/>
    </location>
</feature>
<dbReference type="OrthoDB" id="4833374at2"/>
<feature type="compositionally biased region" description="Low complexity" evidence="1">
    <location>
        <begin position="156"/>
        <end position="176"/>
    </location>
</feature>
<feature type="compositionally biased region" description="Low complexity" evidence="1">
    <location>
        <begin position="261"/>
        <end position="270"/>
    </location>
</feature>
<feature type="region of interest" description="Disordered" evidence="1">
    <location>
        <begin position="373"/>
        <end position="434"/>
    </location>
</feature>
<dbReference type="RefSeq" id="WP_089063819.1">
    <property type="nucleotide sequence ID" value="NZ_CP022316.1"/>
</dbReference>
<feature type="compositionally biased region" description="Low complexity" evidence="1">
    <location>
        <begin position="120"/>
        <end position="130"/>
    </location>
</feature>
<feature type="compositionally biased region" description="Polar residues" evidence="1">
    <location>
        <begin position="90"/>
        <end position="103"/>
    </location>
</feature>
<evidence type="ECO:0000313" key="4">
    <source>
        <dbReference type="Proteomes" id="UP000198398"/>
    </source>
</evidence>
<protein>
    <recommendedName>
        <fullName evidence="5">DUF4352 domain-containing protein</fullName>
    </recommendedName>
</protein>
<dbReference type="AlphaFoldDB" id="A0A220U8Z8"/>
<accession>A0A220U8Z8</accession>
<sequence length="564" mass="57532">MAYRFNPPPNWPIEDASWSPPPGWQPDPAWGPAPEGWNFWIAQEQPPAAPPQPEGQAPADAQAQADAEDDATRVVSTGEQGMDEPRATEQPATAQDGTVQESTPAAEPVAQYGAMNPYGAAPSQAEAAAAEDVHGRHAVGPEDDATHVADSSQRTAAAEAPDQQAAPLAPAADAPQGSTDDADAQSGGASQTAEYQGPDLEADLAQQTPYESTGPVSDQGHDAHTPQDGQPDEASGAGYGTAAAAGGIAAGGAAAGAAAAGYGQASPAPGYGQGSPAPGYGQGSAPDYPGQGSASDYPAQGYGQGSPVPGYGQGSPGVDDGAAWTASTGAGEPPRKSFLKRFWWLGCLFILLLVLILLIGGGIWLFSRDSGNEAGGGGGATTSQEETTDGNESASEEPSEDPSEEATTEEEEEDATPEAVTPTDLVTIDPSAEPVDFVGTDGTGTMAVHMTYAKAEDLESSWGGTVEESEYGGYLVVTAKLTVTEGEVSLNPFQFSVKTPYGGAVDPSSESYSLVGSGIGGNAPSEFEAGDEYTVQMLFEVARAGGNTLNFNTYTDNYTWDVPE</sequence>
<evidence type="ECO:0000256" key="1">
    <source>
        <dbReference type="SAM" id="MobiDB-lite"/>
    </source>
</evidence>
<feature type="compositionally biased region" description="Polar residues" evidence="1">
    <location>
        <begin position="205"/>
        <end position="216"/>
    </location>
</feature>
<name>A0A220U8Z8_9MICO</name>
<organism evidence="3 4">
    <name type="scientific">Brachybacterium avium</name>
    <dbReference type="NCBI Taxonomy" id="2017485"/>
    <lineage>
        <taxon>Bacteria</taxon>
        <taxon>Bacillati</taxon>
        <taxon>Actinomycetota</taxon>
        <taxon>Actinomycetes</taxon>
        <taxon>Micrococcales</taxon>
        <taxon>Dermabacteraceae</taxon>
        <taxon>Brachybacterium</taxon>
    </lineage>
</organism>
<dbReference type="Proteomes" id="UP000198398">
    <property type="component" value="Chromosome"/>
</dbReference>
<keyword evidence="2" id="KW-0472">Membrane</keyword>
<feature type="compositionally biased region" description="Pro residues" evidence="1">
    <location>
        <begin position="1"/>
        <end position="11"/>
    </location>
</feature>
<dbReference type="EMBL" id="CP022316">
    <property type="protein sequence ID" value="ASK64570.1"/>
    <property type="molecule type" value="Genomic_DNA"/>
</dbReference>
<feature type="compositionally biased region" description="Acidic residues" evidence="1">
    <location>
        <begin position="386"/>
        <end position="416"/>
    </location>
</feature>
<reference evidence="4" key="1">
    <citation type="submission" date="2017-07" db="EMBL/GenBank/DDBJ databases">
        <title>Brachybacterium sp. VR2415.</title>
        <authorList>
            <person name="Tak E.J."/>
            <person name="Bae J.-W."/>
        </authorList>
    </citation>
    <scope>NUCLEOTIDE SEQUENCE [LARGE SCALE GENOMIC DNA]</scope>
    <source>
        <strain evidence="4">VR2415</strain>
    </source>
</reference>
<evidence type="ECO:0008006" key="5">
    <source>
        <dbReference type="Google" id="ProtNLM"/>
    </source>
</evidence>
<dbReference type="KEGG" id="brv:CFK39_00470"/>
<evidence type="ECO:0000256" key="2">
    <source>
        <dbReference type="SAM" id="Phobius"/>
    </source>
</evidence>
<evidence type="ECO:0000313" key="3">
    <source>
        <dbReference type="EMBL" id="ASK64570.1"/>
    </source>
</evidence>
<keyword evidence="2" id="KW-1133">Transmembrane helix</keyword>